<accession>A0A653K5F0</accession>
<dbReference type="EMBL" id="CABWKZ010000018">
    <property type="protein sequence ID" value="VXA55986.1"/>
    <property type="molecule type" value="Genomic_DNA"/>
</dbReference>
<reference evidence="2 3" key="1">
    <citation type="submission" date="2019-10" db="EMBL/GenBank/DDBJ databases">
        <authorList>
            <person name="Karimi E."/>
        </authorList>
    </citation>
    <scope>NUCLEOTIDE SEQUENCE [LARGE SCALE GENOMIC DNA]</scope>
    <source>
        <strain evidence="2">Acinetobacter sp. 8BE</strain>
    </source>
</reference>
<dbReference type="PANTHER" id="PTHR32182:SF22">
    <property type="entry name" value="ATP-DEPENDENT ENDONUCLEASE, OLD FAMILY-RELATED"/>
    <property type="match status" value="1"/>
</dbReference>
<dbReference type="AlphaFoldDB" id="A0A653K5F0"/>
<organism evidence="2 3">
    <name type="scientific">Acinetobacter proteolyticus</name>
    <dbReference type="NCBI Taxonomy" id="1776741"/>
    <lineage>
        <taxon>Bacteria</taxon>
        <taxon>Pseudomonadati</taxon>
        <taxon>Pseudomonadota</taxon>
        <taxon>Gammaproteobacteria</taxon>
        <taxon>Moraxellales</taxon>
        <taxon>Moraxellaceae</taxon>
        <taxon>Acinetobacter</taxon>
    </lineage>
</organism>
<dbReference type="RefSeq" id="WP_005031024.1">
    <property type="nucleotide sequence ID" value="NZ_LR732744.1"/>
</dbReference>
<evidence type="ECO:0000313" key="2">
    <source>
        <dbReference type="EMBL" id="VXA55986.1"/>
    </source>
</evidence>
<dbReference type="PANTHER" id="PTHR32182">
    <property type="entry name" value="DNA REPLICATION AND REPAIR PROTEIN RECF"/>
    <property type="match status" value="1"/>
</dbReference>
<dbReference type="InterPro" id="IPR026866">
    <property type="entry name" value="CR006_AAA"/>
</dbReference>
<protein>
    <recommendedName>
        <fullName evidence="1">Protein CR006 P-loop domain-containing protein</fullName>
    </recommendedName>
</protein>
<dbReference type="GO" id="GO:0006302">
    <property type="term" value="P:double-strand break repair"/>
    <property type="evidence" value="ECO:0007669"/>
    <property type="project" value="TreeGrafter"/>
</dbReference>
<dbReference type="Pfam" id="PF13166">
    <property type="entry name" value="AAA_13"/>
    <property type="match status" value="1"/>
</dbReference>
<dbReference type="GO" id="GO:0000731">
    <property type="term" value="P:DNA synthesis involved in DNA repair"/>
    <property type="evidence" value="ECO:0007669"/>
    <property type="project" value="TreeGrafter"/>
</dbReference>
<sequence length="857" mass="97762">MTIELEIKKWLLTQADWLQEAAVRILQKAQLDDNDYKDLCILIKTPEGKAVTTHRTYDELTVNQVKNELRLKAINEVVGIENLAPKSPLIFGEGNLSVIYGHNGSGKSSYTRILKKVSGVPRAQNLKPNVFLPPPDLSHCIFVIDIDGSEQEIKWGAHESCLDDLVSIDIFDSEEANYYLTKESIATYMPPAVTLFAELAKVCSRVKDILQTEQDTLLSKLPKLPSQFYSTEIATKLNTLNEKTNDKFLESFTLWSENDQQQLNNLNLRLSTDNPTELAKQRRNTALQVKEIIKTLEEAQHSLSSSNIDLIRLLKQDVLQKRQVALDAAKNLVGELAGVGGDTWRAMWSAARKYSQVVYPEQKFPVTDDAKCLLCHQELNFEAKERLQNFEKFVCSTLEQDAENAEKNYRTILTQLPLVLTDQQIRTQCEAAGIGTDDWLKCLGGIWLKIKNNILVLNAHEEQGVLSDISEAQKVIVVLNEYTDRLNREANQFDQDATEFDRVLANKQKLELEAKLWTSQQVESIKQEVLRLRNHKQYELWKSLTNPRNISIKAASISERAITEAYIRRFNDELRLLGAHHLKVELIKSRTARGEVFHKIQLKGTTNENLLPELVLSEGERRIISLAAFLADVVNKPYLAPFIFDDPISSLDHDYEWHVASRLADLAKQRQVIIFTHRLSLFGTMEDVSKKNGEQWHKVHFSAICIEGFNGSVGHPAHQQTWNSNTKTANNILLTRLKDASSLGQQSGVEVYRQLAQAICSDFRKLLEKSVEDDLLNAIVRRHRRSITTDNKIHSLALIEKDDCLFIEQLMTKYSCFEHSQSTEIPIRIPEENELRSDIESLKKWREELSAKRKSAS</sequence>
<dbReference type="OrthoDB" id="9789562at2"/>
<proteinExistence type="predicted"/>
<evidence type="ECO:0000313" key="3">
    <source>
        <dbReference type="Proteomes" id="UP000430404"/>
    </source>
</evidence>
<dbReference type="Proteomes" id="UP000430404">
    <property type="component" value="Unassembled WGS sequence"/>
</dbReference>
<feature type="domain" description="Protein CR006 P-loop" evidence="1">
    <location>
        <begin position="98"/>
        <end position="701"/>
    </location>
</feature>
<gene>
    <name evidence="2" type="ORF">ACI8B_250071</name>
</gene>
<dbReference type="Gene3D" id="3.40.50.300">
    <property type="entry name" value="P-loop containing nucleotide triphosphate hydrolases"/>
    <property type="match status" value="2"/>
</dbReference>
<name>A0A653K5F0_9GAMM</name>
<evidence type="ECO:0000259" key="1">
    <source>
        <dbReference type="Pfam" id="PF13166"/>
    </source>
</evidence>
<dbReference type="SUPFAM" id="SSF52540">
    <property type="entry name" value="P-loop containing nucleoside triphosphate hydrolases"/>
    <property type="match status" value="1"/>
</dbReference>
<dbReference type="InterPro" id="IPR027417">
    <property type="entry name" value="P-loop_NTPase"/>
</dbReference>